<dbReference type="EMBL" id="AKCV02000026">
    <property type="protein sequence ID" value="TMS56835.1"/>
    <property type="molecule type" value="Genomic_DNA"/>
</dbReference>
<keyword evidence="2" id="KW-1185">Reference proteome</keyword>
<evidence type="ECO:0000313" key="2">
    <source>
        <dbReference type="Proteomes" id="UP000004277"/>
    </source>
</evidence>
<reference evidence="1" key="1">
    <citation type="submission" date="2019-05" db="EMBL/GenBank/DDBJ databases">
        <title>Revised genome assembly of Burkholderiaceae (previously Ralstonia) sp. PBA.</title>
        <authorList>
            <person name="Gan H.M."/>
        </authorList>
    </citation>
    <scope>NUCLEOTIDE SEQUENCE</scope>
    <source>
        <strain evidence="1">PBA</strain>
    </source>
</reference>
<protein>
    <submittedName>
        <fullName evidence="1">Gamma-glutamylcyclotransferase</fullName>
    </submittedName>
</protein>
<dbReference type="Proteomes" id="UP000004277">
    <property type="component" value="Unassembled WGS sequence"/>
</dbReference>
<sequence>MGITRDDLENDRVRAALAGTPGGAVLLTEEAFEASLAATLADAPDGDAWLFGYGSLIWNPMIRYAERRPAVIYGFHRGFYLYSRVNRGTYENPGLVLGLDRGGCCRGIAFRIAREDLAEEFRVLWRREMLTGAYLPRWAPVQSEGQRFSALTFIMNRTHEGYAGRLPDTVIVDRLRNASGAYGPAYEYLYRTLLGLRQHGIDDPYLARLWEPFERDPRYQAEFAGAA</sequence>
<accession>A0ACD3SKY9</accession>
<organism evidence="1 2">
    <name type="scientific">Imbroritus primus</name>
    <dbReference type="NCBI Taxonomy" id="3058603"/>
    <lineage>
        <taxon>Bacteria</taxon>
        <taxon>Pseudomonadati</taxon>
        <taxon>Pseudomonadota</taxon>
        <taxon>Betaproteobacteria</taxon>
        <taxon>Burkholderiales</taxon>
        <taxon>Burkholderiaceae</taxon>
        <taxon>Imbroritus</taxon>
    </lineage>
</organism>
<name>A0ACD3SKY9_9BURK</name>
<proteinExistence type="predicted"/>
<evidence type="ECO:0000313" key="1">
    <source>
        <dbReference type="EMBL" id="TMS56835.1"/>
    </source>
</evidence>
<comment type="caution">
    <text evidence="1">The sequence shown here is derived from an EMBL/GenBank/DDBJ whole genome shotgun (WGS) entry which is preliminary data.</text>
</comment>
<gene>
    <name evidence="1" type="ORF">MW7_017385</name>
</gene>